<dbReference type="Pfam" id="PF03358">
    <property type="entry name" value="FMN_red"/>
    <property type="match status" value="1"/>
</dbReference>
<dbReference type="AlphaFoldDB" id="A0A934WS43"/>
<dbReference type="InterPro" id="IPR005025">
    <property type="entry name" value="FMN_Rdtase-like_dom"/>
</dbReference>
<dbReference type="RefSeq" id="WP_201427724.1">
    <property type="nucleotide sequence ID" value="NZ_JAEQMG010000099.1"/>
</dbReference>
<dbReference type="Gene3D" id="3.40.50.360">
    <property type="match status" value="1"/>
</dbReference>
<evidence type="ECO:0000259" key="1">
    <source>
        <dbReference type="Pfam" id="PF03358"/>
    </source>
</evidence>
<reference evidence="2" key="1">
    <citation type="submission" date="2021-01" db="EMBL/GenBank/DDBJ databases">
        <title>Genome public.</title>
        <authorList>
            <person name="Liu C."/>
            <person name="Sun Q."/>
        </authorList>
    </citation>
    <scope>NUCLEOTIDE SEQUENCE</scope>
    <source>
        <strain evidence="2">M6</strain>
    </source>
</reference>
<dbReference type="InterPro" id="IPR029039">
    <property type="entry name" value="Flavoprotein-like_sf"/>
</dbReference>
<keyword evidence="3" id="KW-1185">Reference proteome</keyword>
<dbReference type="GO" id="GO:0016491">
    <property type="term" value="F:oxidoreductase activity"/>
    <property type="evidence" value="ECO:0007669"/>
    <property type="project" value="InterPro"/>
</dbReference>
<dbReference type="Proteomes" id="UP000633365">
    <property type="component" value="Unassembled WGS sequence"/>
</dbReference>
<gene>
    <name evidence="2" type="ORF">JKK62_09685</name>
</gene>
<evidence type="ECO:0000313" key="3">
    <source>
        <dbReference type="Proteomes" id="UP000633365"/>
    </source>
</evidence>
<evidence type="ECO:0000313" key="2">
    <source>
        <dbReference type="EMBL" id="MBK6088912.1"/>
    </source>
</evidence>
<dbReference type="PANTHER" id="PTHR43741:SF4">
    <property type="entry name" value="FMN-DEPENDENT NADH:QUINONE OXIDOREDUCTASE"/>
    <property type="match status" value="1"/>
</dbReference>
<dbReference type="EMBL" id="JAEQMG010000099">
    <property type="protein sequence ID" value="MBK6088912.1"/>
    <property type="molecule type" value="Genomic_DNA"/>
</dbReference>
<proteinExistence type="predicted"/>
<accession>A0A934WS43</accession>
<feature type="domain" description="NADPH-dependent FMN reductase-like" evidence="1">
    <location>
        <begin position="1"/>
        <end position="150"/>
    </location>
</feature>
<protein>
    <submittedName>
        <fullName evidence="2">Flavodoxin family protein</fullName>
    </submittedName>
</protein>
<name>A0A934WS43_9FIRM</name>
<sequence length="252" mass="28941">MKITVINGTEKHGVTYRMKEMFLEPFRDSAEITEYYLPKDGPGFCTGCTACFRNDPNRCKDAEKVQKIEKSLREADLLVFTSPAYVFHTTGAMKAMLDHFGYRWMPHRPAKEMFGKRAVIITQCLGAGGKSTAKDIKDSLSWWGISTIKVVSFKLMSEIDWNMIEDKRKASFQKKLSSVARKMQAINYDKPGHTNVIVKAKFYMVRMLQTSLGKQNPEYTDFKYWNENGWIGKARPWKQVKSEVSSSTDNIL</sequence>
<dbReference type="InterPro" id="IPR050104">
    <property type="entry name" value="FMN-dep_NADH:Q_OxRdtase_AzoR1"/>
</dbReference>
<comment type="caution">
    <text evidence="2">The sequence shown here is derived from an EMBL/GenBank/DDBJ whole genome shotgun (WGS) entry which is preliminary data.</text>
</comment>
<dbReference type="SUPFAM" id="SSF52218">
    <property type="entry name" value="Flavoproteins"/>
    <property type="match status" value="1"/>
</dbReference>
<dbReference type="PANTHER" id="PTHR43741">
    <property type="entry name" value="FMN-DEPENDENT NADH-AZOREDUCTASE 1"/>
    <property type="match status" value="1"/>
</dbReference>
<organism evidence="2 3">
    <name type="scientific">Ruminococcus difficilis</name>
    <dbReference type="NCBI Taxonomy" id="2763069"/>
    <lineage>
        <taxon>Bacteria</taxon>
        <taxon>Bacillati</taxon>
        <taxon>Bacillota</taxon>
        <taxon>Clostridia</taxon>
        <taxon>Eubacteriales</taxon>
        <taxon>Oscillospiraceae</taxon>
        <taxon>Ruminococcus</taxon>
    </lineage>
</organism>